<accession>A0A7V7THX4</accession>
<feature type="domain" description="Replication initiator protein RctB central region" evidence="1">
    <location>
        <begin position="155"/>
        <end position="485"/>
    </location>
</feature>
<dbReference type="InterPro" id="IPR021781">
    <property type="entry name" value="RctB_central_dom"/>
</dbReference>
<evidence type="ECO:0000313" key="3">
    <source>
        <dbReference type="Proteomes" id="UP000423756"/>
    </source>
</evidence>
<proteinExistence type="predicted"/>
<dbReference type="RefSeq" id="WP_137406654.1">
    <property type="nucleotide sequence ID" value="NZ_AP025467.1"/>
</dbReference>
<dbReference type="GeneID" id="77344792"/>
<reference evidence="2 3" key="1">
    <citation type="submission" date="2019-09" db="EMBL/GenBank/DDBJ databases">
        <title>Draft genome sequences of 48 bacterial type strains from the CCUG.</title>
        <authorList>
            <person name="Tunovic T."/>
            <person name="Pineiro-Iglesias B."/>
            <person name="Unosson C."/>
            <person name="Inganas E."/>
            <person name="Ohlen M."/>
            <person name="Cardew S."/>
            <person name="Jensie-Markopoulos S."/>
            <person name="Salva-Serra F."/>
            <person name="Jaen-Luchoro D."/>
            <person name="Karlsson R."/>
            <person name="Svensson-Stadler L."/>
            <person name="Chun J."/>
            <person name="Moore E."/>
        </authorList>
    </citation>
    <scope>NUCLEOTIDE SEQUENCE [LARGE SCALE GENOMIC DNA]</scope>
    <source>
        <strain evidence="2 3">CCUG 48643</strain>
    </source>
</reference>
<gene>
    <name evidence="2" type="ORF">F7Q91_02900</name>
</gene>
<dbReference type="Proteomes" id="UP000423756">
    <property type="component" value="Unassembled WGS sequence"/>
</dbReference>
<evidence type="ECO:0000313" key="2">
    <source>
        <dbReference type="EMBL" id="KAB0482369.1"/>
    </source>
</evidence>
<comment type="caution">
    <text evidence="2">The sequence shown here is derived from an EMBL/GenBank/DDBJ whole genome shotgun (WGS) entry which is preliminary data.</text>
</comment>
<evidence type="ECO:0000259" key="1">
    <source>
        <dbReference type="Pfam" id="PF11826"/>
    </source>
</evidence>
<name>A0A7V7THX4_9VIBR</name>
<sequence length="678" mass="76096">MTELIFHNRTKSEGKFLYFPQEVLDIDSEIDTSSLSKVQLDTLKCISYAFQMKDAENSFSISDLADHFDIVLDTFRNRIRGLEKLGLLEPIPFRFGNGDKGGKVTCITFTTGSNSTEANSKKSQPIVRSSISDKSTNAALIASKRKASSELCAGYGLAIPPKQVLDQSEKQIIRPKGSFPIEQIVPPGKVSKKSIANSFKVVTENGTVDCKVRVFSDSRIMHASDLQNLLGVYTLIYNYHEWMLDSYRTEHQFPLNQTPVSLNHLLRIRGMAPNGKARERMRESIGAIYDTTFDLFDLANLAFIDDTLEPYVRQRYKCFEQCTPLVNTGTTGAPRIEGDRVIFGENASLFLISLPEHIFKSLLSSNYVFAFPPSSLSSPALIFSLYLRFRSRITSNKQSKDNNATYVENLKKTYSDMGATSTFGNFKTTLVGNLKQMNKANDEHCTSSLDEDNQVIYFNLWGYHGSLDLIDLTLSVDCHLEEMLHCCNVTSSSMKRPTAQNKLTAGLSFHEKMNELIFTDAARVLKPVLRRTTVTYLCVKDRKMVLTKYNSKDEIEFAIKVIAKASTLPIGVVADRVSSDLKGLRGLYIGDENRELNHDDMDTLLLLCGLKYKFVNIVDLIHSLNKMTSIHRDIEDVVWNGKSPSSKLLQVTQLFIDPTLTGQQGIAHSPTINLPSFD</sequence>
<organism evidence="2 3">
    <name type="scientific">Vibrio chagasii</name>
    <dbReference type="NCBI Taxonomy" id="170679"/>
    <lineage>
        <taxon>Bacteria</taxon>
        <taxon>Pseudomonadati</taxon>
        <taxon>Pseudomonadota</taxon>
        <taxon>Gammaproteobacteria</taxon>
        <taxon>Vibrionales</taxon>
        <taxon>Vibrionaceae</taxon>
        <taxon>Vibrio</taxon>
    </lineage>
</organism>
<dbReference type="AlphaFoldDB" id="A0A7V7THX4"/>
<dbReference type="EMBL" id="VZPX01000004">
    <property type="protein sequence ID" value="KAB0482369.1"/>
    <property type="molecule type" value="Genomic_DNA"/>
</dbReference>
<protein>
    <submittedName>
        <fullName evidence="2">DUF3346 domain-containing protein</fullName>
    </submittedName>
</protein>
<dbReference type="Pfam" id="PF11826">
    <property type="entry name" value="RctB_central"/>
    <property type="match status" value="1"/>
</dbReference>